<dbReference type="EC" id="1.8.4.11" evidence="4"/>
<sequence length="221" mass="23699">MRILPLLPIVGVAAVTFAVLQPTQAAESVRLVPAAKIDAPRAAKPATATAVLAGGCFWGLEGVFERVNGVKDVVSGYAGGRAATAQYELIGTGMTGHAEAVRITYDPSKISYGQLLRIYFSVGTNPTQLNRQGPDTGSQYRGTIFAQNADQARIAKAYIAQLKPSFGRPIVTTIEMGKPFYAAEAYHQDFMRRNPNHGYIVVNDAPKVAALKQLFPGVYRG</sequence>
<comment type="caution">
    <text evidence="6">The sequence shown here is derived from an EMBL/GenBank/DDBJ whole genome shotgun (WGS) entry which is preliminary data.</text>
</comment>
<reference evidence="6 7" key="1">
    <citation type="submission" date="2019-07" db="EMBL/GenBank/DDBJ databases">
        <title>Novel species isolated from glacier.</title>
        <authorList>
            <person name="Liu Q."/>
            <person name="Xin Y.-H."/>
        </authorList>
    </citation>
    <scope>NUCLEOTIDE SEQUENCE [LARGE SCALE GENOMIC DNA]</scope>
    <source>
        <strain evidence="6 7">LB1R16</strain>
    </source>
</reference>
<dbReference type="InterPro" id="IPR036509">
    <property type="entry name" value="Met_Sox_Rdtase_MsrA_sf"/>
</dbReference>
<keyword evidence="7" id="KW-1185">Reference proteome</keyword>
<keyword evidence="1 4" id="KW-0560">Oxidoreductase</keyword>
<dbReference type="NCBIfam" id="TIGR00401">
    <property type="entry name" value="msrA"/>
    <property type="match status" value="1"/>
</dbReference>
<dbReference type="PANTHER" id="PTHR43774">
    <property type="entry name" value="PEPTIDE METHIONINE SULFOXIDE REDUCTASE"/>
    <property type="match status" value="1"/>
</dbReference>
<dbReference type="HAMAP" id="MF_01401">
    <property type="entry name" value="MsrA"/>
    <property type="match status" value="1"/>
</dbReference>
<dbReference type="Gene3D" id="3.30.1060.10">
    <property type="entry name" value="Peptide methionine sulphoxide reductase MsrA"/>
    <property type="match status" value="1"/>
</dbReference>
<evidence type="ECO:0000256" key="4">
    <source>
        <dbReference type="HAMAP-Rule" id="MF_01401"/>
    </source>
</evidence>
<gene>
    <name evidence="4 6" type="primary">msrA</name>
    <name evidence="6" type="ORF">FMM06_02645</name>
</gene>
<evidence type="ECO:0000313" key="6">
    <source>
        <dbReference type="EMBL" id="TRW17118.1"/>
    </source>
</evidence>
<dbReference type="Proteomes" id="UP000317894">
    <property type="component" value="Unassembled WGS sequence"/>
</dbReference>
<evidence type="ECO:0000259" key="5">
    <source>
        <dbReference type="Pfam" id="PF01625"/>
    </source>
</evidence>
<dbReference type="AlphaFoldDB" id="A0A552UFX0"/>
<evidence type="ECO:0000256" key="3">
    <source>
        <dbReference type="ARBA" id="ARBA00048782"/>
    </source>
</evidence>
<evidence type="ECO:0000313" key="7">
    <source>
        <dbReference type="Proteomes" id="UP000317894"/>
    </source>
</evidence>
<dbReference type="EMBL" id="VJWA01000001">
    <property type="protein sequence ID" value="TRW17118.1"/>
    <property type="molecule type" value="Genomic_DNA"/>
</dbReference>
<name>A0A552UFX0_9SPHN</name>
<feature type="domain" description="Peptide methionine sulphoxide reductase MsrA" evidence="5">
    <location>
        <begin position="49"/>
        <end position="199"/>
    </location>
</feature>
<dbReference type="RefSeq" id="WP_143554663.1">
    <property type="nucleotide sequence ID" value="NZ_VJWA01000001.1"/>
</dbReference>
<protein>
    <recommendedName>
        <fullName evidence="4">Peptide methionine sulfoxide reductase MsrA</fullName>
        <shortName evidence="4">Protein-methionine-S-oxide reductase</shortName>
        <ecNumber evidence="4">1.8.4.11</ecNumber>
    </recommendedName>
    <alternativeName>
        <fullName evidence="4">Peptide-methionine (S)-S-oxide reductase</fullName>
        <shortName evidence="4">Peptide Met(O) reductase</shortName>
    </alternativeName>
</protein>
<comment type="catalytic activity">
    <reaction evidence="3 4">
        <text>[thioredoxin]-disulfide + L-methionine + H2O = L-methionine (S)-S-oxide + [thioredoxin]-dithiol</text>
        <dbReference type="Rhea" id="RHEA:19993"/>
        <dbReference type="Rhea" id="RHEA-COMP:10698"/>
        <dbReference type="Rhea" id="RHEA-COMP:10700"/>
        <dbReference type="ChEBI" id="CHEBI:15377"/>
        <dbReference type="ChEBI" id="CHEBI:29950"/>
        <dbReference type="ChEBI" id="CHEBI:50058"/>
        <dbReference type="ChEBI" id="CHEBI:57844"/>
        <dbReference type="ChEBI" id="CHEBI:58772"/>
        <dbReference type="EC" id="1.8.4.11"/>
    </reaction>
</comment>
<evidence type="ECO:0000256" key="2">
    <source>
        <dbReference type="ARBA" id="ARBA00047806"/>
    </source>
</evidence>
<dbReference type="InterPro" id="IPR002569">
    <property type="entry name" value="Met_Sox_Rdtase_MsrA_dom"/>
</dbReference>
<accession>A0A552UFX0</accession>
<dbReference type="OrthoDB" id="4174719at2"/>
<comment type="function">
    <text evidence="4">Has an important function as a repair enzyme for proteins that have been inactivated by oxidation. Catalyzes the reversible oxidation-reduction of methionine sulfoxide in proteins to methionine.</text>
</comment>
<proteinExistence type="inferred from homology"/>
<organism evidence="6 7">
    <name type="scientific">Glacieibacterium frigidum</name>
    <dbReference type="NCBI Taxonomy" id="2593303"/>
    <lineage>
        <taxon>Bacteria</taxon>
        <taxon>Pseudomonadati</taxon>
        <taxon>Pseudomonadota</taxon>
        <taxon>Alphaproteobacteria</taxon>
        <taxon>Sphingomonadales</taxon>
        <taxon>Sphingosinicellaceae</taxon>
        <taxon>Glacieibacterium</taxon>
    </lineage>
</organism>
<dbReference type="GO" id="GO:0008113">
    <property type="term" value="F:peptide-methionine (S)-S-oxide reductase activity"/>
    <property type="evidence" value="ECO:0007669"/>
    <property type="project" value="UniProtKB-UniRule"/>
</dbReference>
<dbReference type="SUPFAM" id="SSF55068">
    <property type="entry name" value="Peptide methionine sulfoxide reductase"/>
    <property type="match status" value="1"/>
</dbReference>
<dbReference type="GO" id="GO:0033744">
    <property type="term" value="F:L-methionine:thioredoxin-disulfide S-oxidoreductase activity"/>
    <property type="evidence" value="ECO:0007669"/>
    <property type="project" value="RHEA"/>
</dbReference>
<dbReference type="Pfam" id="PF01625">
    <property type="entry name" value="PMSR"/>
    <property type="match status" value="1"/>
</dbReference>
<feature type="active site" evidence="4">
    <location>
        <position position="56"/>
    </location>
</feature>
<comment type="similarity">
    <text evidence="4">Belongs to the MsrA Met sulfoxide reductase family.</text>
</comment>
<evidence type="ECO:0000256" key="1">
    <source>
        <dbReference type="ARBA" id="ARBA00023002"/>
    </source>
</evidence>
<comment type="catalytic activity">
    <reaction evidence="2 4">
        <text>L-methionyl-[protein] + [thioredoxin]-disulfide + H2O = L-methionyl-(S)-S-oxide-[protein] + [thioredoxin]-dithiol</text>
        <dbReference type="Rhea" id="RHEA:14217"/>
        <dbReference type="Rhea" id="RHEA-COMP:10698"/>
        <dbReference type="Rhea" id="RHEA-COMP:10700"/>
        <dbReference type="Rhea" id="RHEA-COMP:12313"/>
        <dbReference type="Rhea" id="RHEA-COMP:12315"/>
        <dbReference type="ChEBI" id="CHEBI:15377"/>
        <dbReference type="ChEBI" id="CHEBI:16044"/>
        <dbReference type="ChEBI" id="CHEBI:29950"/>
        <dbReference type="ChEBI" id="CHEBI:44120"/>
        <dbReference type="ChEBI" id="CHEBI:50058"/>
        <dbReference type="EC" id="1.8.4.11"/>
    </reaction>
</comment>
<dbReference type="PANTHER" id="PTHR43774:SF1">
    <property type="entry name" value="PEPTIDE METHIONINE SULFOXIDE REDUCTASE MSRA 2"/>
    <property type="match status" value="1"/>
</dbReference>